<evidence type="ECO:0000313" key="2">
    <source>
        <dbReference type="Proteomes" id="UP000814033"/>
    </source>
</evidence>
<proteinExistence type="predicted"/>
<dbReference type="Proteomes" id="UP000814033">
    <property type="component" value="Unassembled WGS sequence"/>
</dbReference>
<name>A0ACB8RVG5_9AGAM</name>
<reference evidence="1" key="1">
    <citation type="submission" date="2021-02" db="EMBL/GenBank/DDBJ databases">
        <authorList>
            <consortium name="DOE Joint Genome Institute"/>
            <person name="Ahrendt S."/>
            <person name="Looney B.P."/>
            <person name="Miyauchi S."/>
            <person name="Morin E."/>
            <person name="Drula E."/>
            <person name="Courty P.E."/>
            <person name="Chicoki N."/>
            <person name="Fauchery L."/>
            <person name="Kohler A."/>
            <person name="Kuo A."/>
            <person name="Labutti K."/>
            <person name="Pangilinan J."/>
            <person name="Lipzen A."/>
            <person name="Riley R."/>
            <person name="Andreopoulos W."/>
            <person name="He G."/>
            <person name="Johnson J."/>
            <person name="Barry K.W."/>
            <person name="Grigoriev I.V."/>
            <person name="Nagy L."/>
            <person name="Hibbett D."/>
            <person name="Henrissat B."/>
            <person name="Matheny P.B."/>
            <person name="Labbe J."/>
            <person name="Martin F."/>
        </authorList>
    </citation>
    <scope>NUCLEOTIDE SEQUENCE</scope>
    <source>
        <strain evidence="1">FP105234-sp</strain>
    </source>
</reference>
<protein>
    <submittedName>
        <fullName evidence="1">Uncharacterized protein</fullName>
    </submittedName>
</protein>
<dbReference type="EMBL" id="MU275898">
    <property type="protein sequence ID" value="KAI0047781.1"/>
    <property type="molecule type" value="Genomic_DNA"/>
</dbReference>
<sequence>MCTRHIEVGLRRVQNRLIGLVSALRVFGLSTSLSLHLFRLAAQHPVLCLLHRLHIPTRLARVLCLLSARRSISLHCLLSNRILALLAATLPVSHAHHKFFRASGTEVVSWLVARPRFIPAVCTG</sequence>
<keyword evidence="2" id="KW-1185">Reference proteome</keyword>
<organism evidence="1 2">
    <name type="scientific">Auriscalpium vulgare</name>
    <dbReference type="NCBI Taxonomy" id="40419"/>
    <lineage>
        <taxon>Eukaryota</taxon>
        <taxon>Fungi</taxon>
        <taxon>Dikarya</taxon>
        <taxon>Basidiomycota</taxon>
        <taxon>Agaricomycotina</taxon>
        <taxon>Agaricomycetes</taxon>
        <taxon>Russulales</taxon>
        <taxon>Auriscalpiaceae</taxon>
        <taxon>Auriscalpium</taxon>
    </lineage>
</organism>
<reference evidence="1" key="2">
    <citation type="journal article" date="2022" name="New Phytol.">
        <title>Evolutionary transition to the ectomycorrhizal habit in the genomes of a hyperdiverse lineage of mushroom-forming fungi.</title>
        <authorList>
            <person name="Looney B."/>
            <person name="Miyauchi S."/>
            <person name="Morin E."/>
            <person name="Drula E."/>
            <person name="Courty P.E."/>
            <person name="Kohler A."/>
            <person name="Kuo A."/>
            <person name="LaButti K."/>
            <person name="Pangilinan J."/>
            <person name="Lipzen A."/>
            <person name="Riley R."/>
            <person name="Andreopoulos W."/>
            <person name="He G."/>
            <person name="Johnson J."/>
            <person name="Nolan M."/>
            <person name="Tritt A."/>
            <person name="Barry K.W."/>
            <person name="Grigoriev I.V."/>
            <person name="Nagy L.G."/>
            <person name="Hibbett D."/>
            <person name="Henrissat B."/>
            <person name="Matheny P.B."/>
            <person name="Labbe J."/>
            <person name="Martin F.M."/>
        </authorList>
    </citation>
    <scope>NUCLEOTIDE SEQUENCE</scope>
    <source>
        <strain evidence="1">FP105234-sp</strain>
    </source>
</reference>
<evidence type="ECO:0000313" key="1">
    <source>
        <dbReference type="EMBL" id="KAI0047781.1"/>
    </source>
</evidence>
<accession>A0ACB8RVG5</accession>
<comment type="caution">
    <text evidence="1">The sequence shown here is derived from an EMBL/GenBank/DDBJ whole genome shotgun (WGS) entry which is preliminary data.</text>
</comment>
<gene>
    <name evidence="1" type="ORF">FA95DRAFT_1192869</name>
</gene>